<comment type="caution">
    <text evidence="4">The sequence shown here is derived from an EMBL/GenBank/DDBJ whole genome shotgun (WGS) entry which is preliminary data.</text>
</comment>
<evidence type="ECO:0000313" key="4">
    <source>
        <dbReference type="EMBL" id="CAG9608090.1"/>
    </source>
</evidence>
<keyword evidence="4" id="KW-0830">Ubiquinone</keyword>
<sequence length="249" mass="29344">MTYGRFAYLYDRLMEDIPYDKWLQVLEEYSTKYKLEGKRLLDVACGTGELSCRFAMQGFQVTGVDLSEDMLAVATAKAEAEGFKIPFYQQNMAELEVMSQFDFITIFCDSINYLSSEQEVIQTFEGVANHLNENGLFLFDVHSEYKMENIFKDQTFTHIDEDICYIWNCFEGEFPLSVDHELTFFVSDLSKRKYDRVEEFHFQRTFPIQQYKIWLEQAGFETLHILGDLENHPPTEETERILFIARKKS</sequence>
<dbReference type="PANTHER" id="PTHR43861">
    <property type="entry name" value="TRANS-ACONITATE 2-METHYLTRANSFERASE-RELATED"/>
    <property type="match status" value="1"/>
</dbReference>
<dbReference type="Gene3D" id="2.20.25.110">
    <property type="entry name" value="S-adenosyl-L-methionine-dependent methyltransferases"/>
    <property type="match status" value="1"/>
</dbReference>
<evidence type="ECO:0000256" key="1">
    <source>
        <dbReference type="ARBA" id="ARBA00022603"/>
    </source>
</evidence>
<keyword evidence="1 4" id="KW-0489">Methyltransferase</keyword>
<feature type="domain" description="Methyltransferase" evidence="3">
    <location>
        <begin position="41"/>
        <end position="135"/>
    </location>
</feature>
<dbReference type="Gene3D" id="3.40.50.150">
    <property type="entry name" value="Vaccinia Virus protein VP39"/>
    <property type="match status" value="1"/>
</dbReference>
<dbReference type="InterPro" id="IPR029063">
    <property type="entry name" value="SAM-dependent_MTases_sf"/>
</dbReference>
<dbReference type="GO" id="GO:0102208">
    <property type="term" value="F:2-polyprenyl-6-hydroxyphenol methylase activity"/>
    <property type="evidence" value="ECO:0007669"/>
    <property type="project" value="UniProtKB-EC"/>
</dbReference>
<dbReference type="AlphaFoldDB" id="A0A9C7G9R6"/>
<dbReference type="InterPro" id="IPR041698">
    <property type="entry name" value="Methyltransf_25"/>
</dbReference>
<dbReference type="PANTHER" id="PTHR43861:SF1">
    <property type="entry name" value="TRANS-ACONITATE 2-METHYLTRANSFERASE"/>
    <property type="match status" value="1"/>
</dbReference>
<protein>
    <submittedName>
        <fullName evidence="4">Ubiquinone biosynthesis O-methyltransferase, mitochondrial</fullName>
        <ecNumber evidence="4">2.1.1.222</ecNumber>
    </submittedName>
</protein>
<dbReference type="EC" id="2.1.1.222" evidence="4"/>
<dbReference type="Pfam" id="PF13649">
    <property type="entry name" value="Methyltransf_25"/>
    <property type="match status" value="1"/>
</dbReference>
<dbReference type="EMBL" id="CAKJTG010000008">
    <property type="protein sequence ID" value="CAG9608090.1"/>
    <property type="molecule type" value="Genomic_DNA"/>
</dbReference>
<dbReference type="GO" id="GO:0032259">
    <property type="term" value="P:methylation"/>
    <property type="evidence" value="ECO:0007669"/>
    <property type="project" value="UniProtKB-KW"/>
</dbReference>
<evidence type="ECO:0000259" key="3">
    <source>
        <dbReference type="Pfam" id="PF13649"/>
    </source>
</evidence>
<organism evidence="4 5">
    <name type="scientific">Pseudoneobacillus rhizosphaerae</name>
    <dbReference type="NCBI Taxonomy" id="2880968"/>
    <lineage>
        <taxon>Bacteria</taxon>
        <taxon>Bacillati</taxon>
        <taxon>Bacillota</taxon>
        <taxon>Bacilli</taxon>
        <taxon>Bacillales</taxon>
        <taxon>Bacillaceae</taxon>
        <taxon>Pseudoneobacillus</taxon>
    </lineage>
</organism>
<dbReference type="SUPFAM" id="SSF53335">
    <property type="entry name" value="S-adenosyl-L-methionine-dependent methyltransferases"/>
    <property type="match status" value="1"/>
</dbReference>
<dbReference type="Proteomes" id="UP000789845">
    <property type="component" value="Unassembled WGS sequence"/>
</dbReference>
<reference evidence="4" key="1">
    <citation type="submission" date="2021-10" db="EMBL/GenBank/DDBJ databases">
        <authorList>
            <person name="Criscuolo A."/>
        </authorList>
    </citation>
    <scope>NUCLEOTIDE SEQUENCE</scope>
    <source>
        <strain evidence="4">CIP111885</strain>
    </source>
</reference>
<evidence type="ECO:0000313" key="5">
    <source>
        <dbReference type="Proteomes" id="UP000789845"/>
    </source>
</evidence>
<keyword evidence="5" id="KW-1185">Reference proteome</keyword>
<name>A0A9C7G9R6_9BACI</name>
<accession>A0A9C7G9R6</accession>
<evidence type="ECO:0000256" key="2">
    <source>
        <dbReference type="ARBA" id="ARBA00022679"/>
    </source>
</evidence>
<proteinExistence type="predicted"/>
<dbReference type="CDD" id="cd02440">
    <property type="entry name" value="AdoMet_MTases"/>
    <property type="match status" value="1"/>
</dbReference>
<gene>
    <name evidence="4" type="primary">COQ3_1</name>
    <name evidence="4" type="ORF">NEOCIP111885_01782</name>
</gene>
<keyword evidence="2 4" id="KW-0808">Transferase</keyword>